<feature type="domain" description="Ice-binding protein C-terminal" evidence="2">
    <location>
        <begin position="217"/>
        <end position="238"/>
    </location>
</feature>
<reference evidence="3" key="1">
    <citation type="submission" date="2021-07" db="EMBL/GenBank/DDBJ databases">
        <title>Neiella marina sp. nov., isolated from the intestinal content of sea cucumber Apostichopus japonicus.</title>
        <authorList>
            <person name="Bai X."/>
        </authorList>
    </citation>
    <scope>NUCLEOTIDE SEQUENCE</scope>
    <source>
        <strain evidence="3">126</strain>
    </source>
</reference>
<feature type="signal peptide" evidence="1">
    <location>
        <begin position="1"/>
        <end position="21"/>
    </location>
</feature>
<dbReference type="Pfam" id="PF07589">
    <property type="entry name" value="PEP-CTERM"/>
    <property type="match status" value="1"/>
</dbReference>
<evidence type="ECO:0000313" key="3">
    <source>
        <dbReference type="EMBL" id="MBW8191607.1"/>
    </source>
</evidence>
<proteinExistence type="predicted"/>
<feature type="chain" id="PRO_5045562554" evidence="1">
    <location>
        <begin position="22"/>
        <end position="241"/>
    </location>
</feature>
<gene>
    <name evidence="3" type="ORF">K0504_11215</name>
</gene>
<evidence type="ECO:0000256" key="1">
    <source>
        <dbReference type="SAM" id="SignalP"/>
    </source>
</evidence>
<protein>
    <submittedName>
        <fullName evidence="3">PEP-CTERM sorting domain-containing protein</fullName>
    </submittedName>
</protein>
<evidence type="ECO:0000259" key="2">
    <source>
        <dbReference type="Pfam" id="PF07589"/>
    </source>
</evidence>
<sequence length="241" mass="25429">MKFTKLMGLAAAAVFATSANAGKMVLDDFSFYSINEDTLVDGVSTVVGINNAGATTTYTLTKYESSSDAFTADATALSSVADEKGNILSYENGGSAFSKLDIDWSATDGIHPEESGTPYYDISMWEGFYLDVIFADATLLFSASITDIYGNMVSLSDSVAETINGEIVFIDFDLFSGDAAMNLSRVDSVMISFGGAYDAFTNPNGGLDVTLAEVGLIPEPAMLAVFGLGLVGLGMSRRRKA</sequence>
<keyword evidence="4" id="KW-1185">Reference proteome</keyword>
<accession>A0ABS7EGZ1</accession>
<dbReference type="NCBIfam" id="TIGR02595">
    <property type="entry name" value="PEP_CTERM"/>
    <property type="match status" value="1"/>
</dbReference>
<dbReference type="RefSeq" id="WP_220104290.1">
    <property type="nucleotide sequence ID" value="NZ_JAHZSS010000013.1"/>
</dbReference>
<keyword evidence="1" id="KW-0732">Signal</keyword>
<organism evidence="3 4">
    <name type="scientific">Neiella holothuriorum</name>
    <dbReference type="NCBI Taxonomy" id="2870530"/>
    <lineage>
        <taxon>Bacteria</taxon>
        <taxon>Pseudomonadati</taxon>
        <taxon>Pseudomonadota</taxon>
        <taxon>Gammaproteobacteria</taxon>
        <taxon>Alteromonadales</taxon>
        <taxon>Echinimonadaceae</taxon>
        <taxon>Neiella</taxon>
    </lineage>
</organism>
<dbReference type="InterPro" id="IPR013424">
    <property type="entry name" value="Ice-binding_C"/>
</dbReference>
<dbReference type="EMBL" id="JAHZSS010000013">
    <property type="protein sequence ID" value="MBW8191607.1"/>
    <property type="molecule type" value="Genomic_DNA"/>
</dbReference>
<name>A0ABS7EGZ1_9GAMM</name>
<dbReference type="Proteomes" id="UP001166251">
    <property type="component" value="Unassembled WGS sequence"/>
</dbReference>
<comment type="caution">
    <text evidence="3">The sequence shown here is derived from an EMBL/GenBank/DDBJ whole genome shotgun (WGS) entry which is preliminary data.</text>
</comment>
<evidence type="ECO:0000313" key="4">
    <source>
        <dbReference type="Proteomes" id="UP001166251"/>
    </source>
</evidence>